<protein>
    <submittedName>
        <fullName evidence="2">Uncharacterized protein</fullName>
    </submittedName>
</protein>
<keyword evidence="1" id="KW-0472">Membrane</keyword>
<keyword evidence="3" id="KW-1185">Reference proteome</keyword>
<dbReference type="VEuPathDB" id="PiroplasmaDB:BBBOND_0300590"/>
<dbReference type="KEGG" id="bbig:BBBOND_0300590"/>
<dbReference type="EMBL" id="LK391709">
    <property type="protein sequence ID" value="CDR96154.1"/>
    <property type="molecule type" value="Genomic_DNA"/>
</dbReference>
<gene>
    <name evidence="2" type="ORF">BBBOND_0300590</name>
</gene>
<evidence type="ECO:0000313" key="2">
    <source>
        <dbReference type="EMBL" id="CDR96154.1"/>
    </source>
</evidence>
<dbReference type="Proteomes" id="UP000033188">
    <property type="component" value="Chromosome 3"/>
</dbReference>
<evidence type="ECO:0000313" key="3">
    <source>
        <dbReference type="Proteomes" id="UP000033188"/>
    </source>
</evidence>
<organism evidence="2 3">
    <name type="scientific">Babesia bigemina</name>
    <dbReference type="NCBI Taxonomy" id="5866"/>
    <lineage>
        <taxon>Eukaryota</taxon>
        <taxon>Sar</taxon>
        <taxon>Alveolata</taxon>
        <taxon>Apicomplexa</taxon>
        <taxon>Aconoidasida</taxon>
        <taxon>Piroplasmida</taxon>
        <taxon>Babesiidae</taxon>
        <taxon>Babesia</taxon>
    </lineage>
</organism>
<reference evidence="3" key="1">
    <citation type="journal article" date="2014" name="Nucleic Acids Res.">
        <title>The evolutionary dynamics of variant antigen genes in Babesia reveal a history of genomic innovation underlying host-parasite interaction.</title>
        <authorList>
            <person name="Jackson A.P."/>
            <person name="Otto T.D."/>
            <person name="Darby A."/>
            <person name="Ramaprasad A."/>
            <person name="Xia D."/>
            <person name="Echaide I.E."/>
            <person name="Farber M."/>
            <person name="Gahlot S."/>
            <person name="Gamble J."/>
            <person name="Gupta D."/>
            <person name="Gupta Y."/>
            <person name="Jackson L."/>
            <person name="Malandrin L."/>
            <person name="Malas T.B."/>
            <person name="Moussa E."/>
            <person name="Nair M."/>
            <person name="Reid A.J."/>
            <person name="Sanders M."/>
            <person name="Sharma J."/>
            <person name="Tracey A."/>
            <person name="Quail M.A."/>
            <person name="Weir W."/>
            <person name="Wastling J.M."/>
            <person name="Hall N."/>
            <person name="Willadsen P."/>
            <person name="Lingelbach K."/>
            <person name="Shiels B."/>
            <person name="Tait A."/>
            <person name="Berriman M."/>
            <person name="Allred D.R."/>
            <person name="Pain A."/>
        </authorList>
    </citation>
    <scope>NUCLEOTIDE SEQUENCE [LARGE SCALE GENOMIC DNA]</scope>
    <source>
        <strain evidence="3">Bond</strain>
    </source>
</reference>
<keyword evidence="1" id="KW-1133">Transmembrane helix</keyword>
<dbReference type="AlphaFoldDB" id="A0A061DB64"/>
<name>A0A061DB64_BABBI</name>
<proteinExistence type="predicted"/>
<evidence type="ECO:0000256" key="1">
    <source>
        <dbReference type="SAM" id="Phobius"/>
    </source>
</evidence>
<dbReference type="RefSeq" id="XP_012768340.1">
    <property type="nucleotide sequence ID" value="XM_012912886.1"/>
</dbReference>
<accession>A0A061DB64</accession>
<dbReference type="GeneID" id="24564695"/>
<feature type="transmembrane region" description="Helical" evidence="1">
    <location>
        <begin position="36"/>
        <end position="59"/>
    </location>
</feature>
<sequence>MGQTCSKCKDNCSSGRDCADCPKFSCNCQCCRKTGAYIAAGVLFAIFALIFFSSFYYGFPAIPYKKISDVFRSSMRDTYSGLS</sequence>
<keyword evidence="1" id="KW-0812">Transmembrane</keyword>